<dbReference type="EMBL" id="CM004476">
    <property type="protein sequence ID" value="OCT76686.1"/>
    <property type="molecule type" value="Genomic_DNA"/>
</dbReference>
<accession>A0A974CQ34</accession>
<reference evidence="2" key="1">
    <citation type="journal article" date="2016" name="Nature">
        <title>Genome evolution in the allotetraploid frog Xenopus laevis.</title>
        <authorList>
            <person name="Session A.M."/>
            <person name="Uno Y."/>
            <person name="Kwon T."/>
            <person name="Chapman J.A."/>
            <person name="Toyoda A."/>
            <person name="Takahashi S."/>
            <person name="Fukui A."/>
            <person name="Hikosaka A."/>
            <person name="Suzuki A."/>
            <person name="Kondo M."/>
            <person name="van Heeringen S.J."/>
            <person name="Quigley I."/>
            <person name="Heinz S."/>
            <person name="Ogino H."/>
            <person name="Ochi H."/>
            <person name="Hellsten U."/>
            <person name="Lyons J.B."/>
            <person name="Simakov O."/>
            <person name="Putnam N."/>
            <person name="Stites J."/>
            <person name="Kuroki Y."/>
            <person name="Tanaka T."/>
            <person name="Michiue T."/>
            <person name="Watanabe M."/>
            <person name="Bogdanovic O."/>
            <person name="Lister R."/>
            <person name="Georgiou G."/>
            <person name="Paranjpe S.S."/>
            <person name="van Kruijsbergen I."/>
            <person name="Shu S."/>
            <person name="Carlson J."/>
            <person name="Kinoshita T."/>
            <person name="Ohta Y."/>
            <person name="Mawaribuchi S."/>
            <person name="Jenkins J."/>
            <person name="Grimwood J."/>
            <person name="Schmutz J."/>
            <person name="Mitros T."/>
            <person name="Mozaffari S.V."/>
            <person name="Suzuki Y."/>
            <person name="Haramoto Y."/>
            <person name="Yamamoto T.S."/>
            <person name="Takagi C."/>
            <person name="Heald R."/>
            <person name="Miller K."/>
            <person name="Haudenschild C."/>
            <person name="Kitzman J."/>
            <person name="Nakayama T."/>
            <person name="Izutsu Y."/>
            <person name="Robert J."/>
            <person name="Fortriede J."/>
            <person name="Burns K."/>
            <person name="Lotay V."/>
            <person name="Karimi K."/>
            <person name="Yasuoka Y."/>
            <person name="Dichmann D.S."/>
            <person name="Flajnik M.F."/>
            <person name="Houston D.W."/>
            <person name="Shendure J."/>
            <person name="DuPasquier L."/>
            <person name="Vize P.D."/>
            <person name="Zorn A.M."/>
            <person name="Ito M."/>
            <person name="Marcotte E.M."/>
            <person name="Wallingford J.B."/>
            <person name="Ito Y."/>
            <person name="Asashima M."/>
            <person name="Ueno N."/>
            <person name="Matsuda Y."/>
            <person name="Veenstra G.J."/>
            <person name="Fujiyama A."/>
            <person name="Harland R.M."/>
            <person name="Taira M."/>
            <person name="Rokhsar D.S."/>
        </authorList>
    </citation>
    <scope>NUCLEOTIDE SEQUENCE [LARGE SCALE GENOMIC DNA]</scope>
    <source>
        <strain evidence="2">J</strain>
    </source>
</reference>
<sequence length="73" mass="8330">MHKVTLAIGWSRWDNSSAVFICMYTPSVNDHYGILIITKLNSTNIQNSIKLYMRTWRAERLALANGCLGRDAK</sequence>
<proteinExistence type="predicted"/>
<evidence type="ECO:0000313" key="1">
    <source>
        <dbReference type="EMBL" id="OCT76686.1"/>
    </source>
</evidence>
<name>A0A974CQ34_XENLA</name>
<dbReference type="AlphaFoldDB" id="A0A974CQ34"/>
<dbReference type="Proteomes" id="UP000694892">
    <property type="component" value="Chromosome 6L"/>
</dbReference>
<protein>
    <submittedName>
        <fullName evidence="1">Uncharacterized protein</fullName>
    </submittedName>
</protein>
<gene>
    <name evidence="1" type="ORF">XELAEV_18031887mg</name>
</gene>
<evidence type="ECO:0000313" key="2">
    <source>
        <dbReference type="Proteomes" id="UP000694892"/>
    </source>
</evidence>
<organism evidence="1 2">
    <name type="scientific">Xenopus laevis</name>
    <name type="common">African clawed frog</name>
    <dbReference type="NCBI Taxonomy" id="8355"/>
    <lineage>
        <taxon>Eukaryota</taxon>
        <taxon>Metazoa</taxon>
        <taxon>Chordata</taxon>
        <taxon>Craniata</taxon>
        <taxon>Vertebrata</taxon>
        <taxon>Euteleostomi</taxon>
        <taxon>Amphibia</taxon>
        <taxon>Batrachia</taxon>
        <taxon>Anura</taxon>
        <taxon>Pipoidea</taxon>
        <taxon>Pipidae</taxon>
        <taxon>Xenopodinae</taxon>
        <taxon>Xenopus</taxon>
        <taxon>Xenopus</taxon>
    </lineage>
</organism>